<dbReference type="EMBL" id="JAAMPI010000128">
    <property type="protein sequence ID" value="KAF4635285.1"/>
    <property type="molecule type" value="Genomic_DNA"/>
</dbReference>
<evidence type="ECO:0000313" key="3">
    <source>
        <dbReference type="EMBL" id="KAF4635285.1"/>
    </source>
</evidence>
<protein>
    <recommendedName>
        <fullName evidence="2">Ubiquitin-like domain-containing protein</fullName>
    </recommendedName>
</protein>
<feature type="region of interest" description="Disordered" evidence="1">
    <location>
        <begin position="1"/>
        <end position="59"/>
    </location>
</feature>
<keyword evidence="4" id="KW-1185">Reference proteome</keyword>
<organism evidence="3 4">
    <name type="scientific">Cudoniella acicularis</name>
    <dbReference type="NCBI Taxonomy" id="354080"/>
    <lineage>
        <taxon>Eukaryota</taxon>
        <taxon>Fungi</taxon>
        <taxon>Dikarya</taxon>
        <taxon>Ascomycota</taxon>
        <taxon>Pezizomycotina</taxon>
        <taxon>Leotiomycetes</taxon>
        <taxon>Helotiales</taxon>
        <taxon>Tricladiaceae</taxon>
        <taxon>Cudoniella</taxon>
    </lineage>
</organism>
<feature type="region of interest" description="Disordered" evidence="1">
    <location>
        <begin position="942"/>
        <end position="976"/>
    </location>
</feature>
<proteinExistence type="predicted"/>
<evidence type="ECO:0000313" key="4">
    <source>
        <dbReference type="Proteomes" id="UP000566819"/>
    </source>
</evidence>
<evidence type="ECO:0000256" key="1">
    <source>
        <dbReference type="SAM" id="MobiDB-lite"/>
    </source>
</evidence>
<sequence>MPSSKKSSFFTGSGRVLSTGETVESKNRAKKVDMDDDEEDYKPGNSDDSESEDEGQVKKVVVKKGKEVAVKGIEDTTDSKEIVKDEVEKIKVQRVPPSKRQNHQLRNQDQKFNKQDEKLDITTTSSSSTEGSTEILMLNGETKRIPGIPTMSNTATNNPIYHQLSAFLPSRAFLTNKSSLTECLIGNFIQIRKGKYKEMSKEETVVQLRKLTQYIRRGVKCLCDRCTGVEKSGRVVRGDSRKEVGAETETDTGYAFTELRSGRKRGIYRYGEGRMLSGDEGCSNKKMKRAGDIAAAITLAYNLIQALDSCDGAASDYRDAVSFLQDLNRTLEPLQTFTTINANPTYGRDITEQVTHIKEPVERFLEAVLKDAIQATQQQLTDNLRVTLQQTLRPELIAVLHENLPSLNKTILDNYLELHTPSQNIFLTKWTEHYEEMSRGIREIKADMKSSSKTQMRIQSSLGGYIPRGGNIASSAVERPADSGEDVEPINRSPNISGGLLTPEIVRGSLMEVYYLAFLYLGHFLRNLFLVLSRLVQPTKALMPVLQARYNISFLDAIGRPPRVLPFEYFRCFQVLRAFIEYEFKDLPGSAWVNRGRYLVLNLKNNRTLDEHNWSGNVAPGVTIAMSIIVSRLRESSNSQYRCPESSCPGKWTKLNAQSWFTCPVCQKQILNYLPEVIVQDSSNDRTLSDPLEYGQHANIPRSTQPMRSTAAPNQAIEDTESELDEDISPFKRIVQKINLLGETSNTTSRRRLWSPPGFPISAVPGERPPWEPKLKSTNSPVNIPEQTPLVAAYDLPCEFSVVDCHMRFYPEHFESWISHSLSHFSNHPPPSKTICTFCDREFDLVPNENNGDPFSNWRERMLHIGGHFFNHRELGTSHPRPDYFLLDYLRDKGFLRVEVYEDLISYIERPHCDDLYPLGFKTPEMIQKKARSSRESLEICDLKEEKRAQRKKRRSYSNNPSQTIKKTTKNQQKRN</sequence>
<comment type="caution">
    <text evidence="3">The sequence shown here is derived from an EMBL/GenBank/DDBJ whole genome shotgun (WGS) entry which is preliminary data.</text>
</comment>
<dbReference type="OrthoDB" id="3045089at2759"/>
<dbReference type="Proteomes" id="UP000566819">
    <property type="component" value="Unassembled WGS sequence"/>
</dbReference>
<evidence type="ECO:0000259" key="2">
    <source>
        <dbReference type="Pfam" id="PF22893"/>
    </source>
</evidence>
<feature type="compositionally biased region" description="Basic and acidic residues" evidence="1">
    <location>
        <begin position="106"/>
        <end position="120"/>
    </location>
</feature>
<accession>A0A8H4RSP9</accession>
<dbReference type="AlphaFoldDB" id="A0A8H4RSP9"/>
<reference evidence="3 4" key="1">
    <citation type="submission" date="2020-03" db="EMBL/GenBank/DDBJ databases">
        <title>Draft Genome Sequence of Cudoniella acicularis.</title>
        <authorList>
            <person name="Buettner E."/>
            <person name="Kellner H."/>
        </authorList>
    </citation>
    <scope>NUCLEOTIDE SEQUENCE [LARGE SCALE GENOMIC DNA]</scope>
    <source>
        <strain evidence="3 4">DSM 108380</strain>
    </source>
</reference>
<feature type="compositionally biased region" description="Low complexity" evidence="1">
    <location>
        <begin position="1"/>
        <end position="14"/>
    </location>
</feature>
<feature type="compositionally biased region" description="Low complexity" evidence="1">
    <location>
        <begin position="122"/>
        <end position="131"/>
    </location>
</feature>
<feature type="domain" description="Ubiquitin-like" evidence="2">
    <location>
        <begin position="549"/>
        <end position="631"/>
    </location>
</feature>
<gene>
    <name evidence="3" type="ORF">G7Y89_g2801</name>
</gene>
<name>A0A8H4RSP9_9HELO</name>
<feature type="compositionally biased region" description="Basic residues" evidence="1">
    <location>
        <begin position="967"/>
        <end position="976"/>
    </location>
</feature>
<dbReference type="PANTHER" id="PTHR38886:SF1">
    <property type="entry name" value="NACHT-NTPASE AND P-LOOP NTPASES N-TERMINAL DOMAIN-CONTAINING PROTEIN"/>
    <property type="match status" value="1"/>
</dbReference>
<feature type="region of interest" description="Disordered" evidence="1">
    <location>
        <begin position="94"/>
        <end position="131"/>
    </location>
</feature>
<dbReference type="InterPro" id="IPR054464">
    <property type="entry name" value="ULD_fung"/>
</dbReference>
<dbReference type="PANTHER" id="PTHR38886">
    <property type="entry name" value="SESA DOMAIN-CONTAINING PROTEIN"/>
    <property type="match status" value="1"/>
</dbReference>
<dbReference type="Pfam" id="PF22893">
    <property type="entry name" value="ULD_2"/>
    <property type="match status" value="1"/>
</dbReference>
<feature type="compositionally biased region" description="Basic and acidic residues" evidence="1">
    <location>
        <begin position="23"/>
        <end position="33"/>
    </location>
</feature>